<feature type="domain" description="Haemolysin activator HlyB C-terminal" evidence="1">
    <location>
        <begin position="357"/>
        <end position="528"/>
    </location>
</feature>
<keyword evidence="3" id="KW-1185">Reference proteome</keyword>
<dbReference type="PATRIC" id="fig|187330.3.peg.3473"/>
<evidence type="ECO:0000259" key="1">
    <source>
        <dbReference type="Pfam" id="PF03865"/>
    </source>
</evidence>
<dbReference type="InterPro" id="IPR005565">
    <property type="entry name" value="Hemolysn_activator_HlyB_C"/>
</dbReference>
<dbReference type="Gene3D" id="2.40.160.50">
    <property type="entry name" value="membrane protein fhac: a member of the omp85/tpsb transporter family"/>
    <property type="match status" value="1"/>
</dbReference>
<dbReference type="Proteomes" id="UP000037848">
    <property type="component" value="Unassembled WGS sequence"/>
</dbReference>
<gene>
    <name evidence="2" type="ORF">ADS77_07225</name>
</gene>
<protein>
    <recommendedName>
        <fullName evidence="1">Haemolysin activator HlyB C-terminal domain-containing protein</fullName>
    </recommendedName>
</protein>
<evidence type="ECO:0000313" key="2">
    <source>
        <dbReference type="EMBL" id="KPH63707.1"/>
    </source>
</evidence>
<dbReference type="STRING" id="187330.AMS58_13370"/>
<reference evidence="2 3" key="1">
    <citation type="submission" date="2015-08" db="EMBL/GenBank/DDBJ databases">
        <title>Draft Genome Sequence of Pseudoalteromonas porphyrae UCD-SED14.</title>
        <authorList>
            <person name="Coil D.A."/>
            <person name="Jospin G."/>
            <person name="Lee R.D."/>
            <person name="Eisen J.A."/>
        </authorList>
    </citation>
    <scope>NUCLEOTIDE SEQUENCE [LARGE SCALE GENOMIC DNA]</scope>
    <source>
        <strain evidence="2 3">UCD-SED14</strain>
    </source>
</reference>
<evidence type="ECO:0000313" key="3">
    <source>
        <dbReference type="Proteomes" id="UP000037848"/>
    </source>
</evidence>
<dbReference type="Pfam" id="PF03865">
    <property type="entry name" value="ShlB"/>
    <property type="match status" value="1"/>
</dbReference>
<dbReference type="AlphaFoldDB" id="A0A0N1EY74"/>
<name>A0A0N1EY74_9GAMM</name>
<comment type="caution">
    <text evidence="2">The sequence shown here is derived from an EMBL/GenBank/DDBJ whole genome shotgun (WGS) entry which is preliminary data.</text>
</comment>
<accession>A0A0N1EY74</accession>
<dbReference type="OrthoDB" id="6306838at2"/>
<sequence>MKTISLFLRLQVCVFYLGGELNNCLKKLTKKSIKLSFIILFINSITISSQEVECTAVAASEEPFTLDKLTFVSHPLFDETQSNSFYIHSLANWLHINTQQHVVKKLLPFVQAEVISRAQFVEAERILNQYSFLRKSRVSLVAGCEDSLENELKVETWDTWSLVPYISFGRRAGNNKYAFGFKEDNFLGLGIHAGVQYKKDHLRSGYQVTFSMPLNFPKQSTLEFEFADNDDGQKTYLAYSKPFYQQSSKQQHSASIFKENRRDSIYQNGTLAWQFSHDVDQFALAYGHLITQHKLSAVRMHFGMNKERHHFENLNSTILTELPSDRGFTFPWIGMEYSQADYQTFSNIRFIDHREDINLGWQLMSKIGVDISSLNSDDSKGIHVENILSKGVQWQNTLILLSTSNKVYWRKDQPNHQALATELEVYQYLTPRWAGYFKAQWRAEKNQYYDEPLTLGGDTGVRGYAQQYQHGDNLWSATAELRYNPHWELYQLVNVAWAAFADSGKAWGESFATNSTDETLQSIGIGARLFSSHSSEGNVIHMDIIKPLTTGRNVDSWQWRVQVKQSL</sequence>
<proteinExistence type="predicted"/>
<dbReference type="RefSeq" id="WP_054453680.1">
    <property type="nucleotide sequence ID" value="NZ_LHPH01000007.1"/>
</dbReference>
<dbReference type="EMBL" id="LHPH01000007">
    <property type="protein sequence ID" value="KPH63707.1"/>
    <property type="molecule type" value="Genomic_DNA"/>
</dbReference>
<organism evidence="2 3">
    <name type="scientific">Pseudoalteromonas porphyrae</name>
    <dbReference type="NCBI Taxonomy" id="187330"/>
    <lineage>
        <taxon>Bacteria</taxon>
        <taxon>Pseudomonadati</taxon>
        <taxon>Pseudomonadota</taxon>
        <taxon>Gammaproteobacteria</taxon>
        <taxon>Alteromonadales</taxon>
        <taxon>Pseudoalteromonadaceae</taxon>
        <taxon>Pseudoalteromonas</taxon>
    </lineage>
</organism>